<dbReference type="Proteomes" id="UP001529510">
    <property type="component" value="Unassembled WGS sequence"/>
</dbReference>
<feature type="region of interest" description="Disordered" evidence="1">
    <location>
        <begin position="1"/>
        <end position="26"/>
    </location>
</feature>
<proteinExistence type="predicted"/>
<dbReference type="EMBL" id="JAMKFB020000010">
    <property type="protein sequence ID" value="KAL0182781.1"/>
    <property type="molecule type" value="Genomic_DNA"/>
</dbReference>
<evidence type="ECO:0000313" key="2">
    <source>
        <dbReference type="EMBL" id="KAL0182781.1"/>
    </source>
</evidence>
<protein>
    <submittedName>
        <fullName evidence="2">Uncharacterized protein</fullName>
    </submittedName>
</protein>
<evidence type="ECO:0000313" key="3">
    <source>
        <dbReference type="Proteomes" id="UP001529510"/>
    </source>
</evidence>
<sequence>LISQKQPHHVLPSMSSDSELDCDTENENEDEVVALEAGDCAFDTRTLPCP</sequence>
<feature type="non-terminal residue" evidence="2">
    <location>
        <position position="1"/>
    </location>
</feature>
<name>A0ABD0QA91_CIRMR</name>
<dbReference type="AlphaFoldDB" id="A0ABD0QA91"/>
<keyword evidence="3" id="KW-1185">Reference proteome</keyword>
<feature type="non-terminal residue" evidence="2">
    <location>
        <position position="50"/>
    </location>
</feature>
<comment type="caution">
    <text evidence="2">The sequence shown here is derived from an EMBL/GenBank/DDBJ whole genome shotgun (WGS) entry which is preliminary data.</text>
</comment>
<organism evidence="2 3">
    <name type="scientific">Cirrhinus mrigala</name>
    <name type="common">Mrigala</name>
    <dbReference type="NCBI Taxonomy" id="683832"/>
    <lineage>
        <taxon>Eukaryota</taxon>
        <taxon>Metazoa</taxon>
        <taxon>Chordata</taxon>
        <taxon>Craniata</taxon>
        <taxon>Vertebrata</taxon>
        <taxon>Euteleostomi</taxon>
        <taxon>Actinopterygii</taxon>
        <taxon>Neopterygii</taxon>
        <taxon>Teleostei</taxon>
        <taxon>Ostariophysi</taxon>
        <taxon>Cypriniformes</taxon>
        <taxon>Cyprinidae</taxon>
        <taxon>Labeoninae</taxon>
        <taxon>Labeonini</taxon>
        <taxon>Cirrhinus</taxon>
    </lineage>
</organism>
<evidence type="ECO:0000256" key="1">
    <source>
        <dbReference type="SAM" id="MobiDB-lite"/>
    </source>
</evidence>
<reference evidence="2 3" key="1">
    <citation type="submission" date="2024-05" db="EMBL/GenBank/DDBJ databases">
        <title>Genome sequencing and assembly of Indian major carp, Cirrhinus mrigala (Hamilton, 1822).</title>
        <authorList>
            <person name="Mohindra V."/>
            <person name="Chowdhury L.M."/>
            <person name="Lal K."/>
            <person name="Jena J.K."/>
        </authorList>
    </citation>
    <scope>NUCLEOTIDE SEQUENCE [LARGE SCALE GENOMIC DNA]</scope>
    <source>
        <strain evidence="2">CM1030</strain>
        <tissue evidence="2">Blood</tissue>
    </source>
</reference>
<accession>A0ABD0QA91</accession>
<gene>
    <name evidence="2" type="ORF">M9458_022156</name>
</gene>